<name>A0AAV1A898_VICFA</name>
<comment type="catalytic activity">
    <reaction evidence="15">
        <text>L-threonyl-[protein] + ATP = O-phospho-L-threonyl-[protein] + ADP + H(+)</text>
        <dbReference type="Rhea" id="RHEA:46608"/>
        <dbReference type="Rhea" id="RHEA-COMP:11060"/>
        <dbReference type="Rhea" id="RHEA-COMP:11605"/>
        <dbReference type="ChEBI" id="CHEBI:15378"/>
        <dbReference type="ChEBI" id="CHEBI:30013"/>
        <dbReference type="ChEBI" id="CHEBI:30616"/>
        <dbReference type="ChEBI" id="CHEBI:61977"/>
        <dbReference type="ChEBI" id="CHEBI:456216"/>
    </reaction>
</comment>
<keyword evidence="6" id="KW-0677">Repeat</keyword>
<keyword evidence="11 18" id="KW-0472">Membrane</keyword>
<dbReference type="FunFam" id="1.10.510.10:FF:000129">
    <property type="entry name" value="cysteine-rich receptor-like protein kinase 10"/>
    <property type="match status" value="1"/>
</dbReference>
<feature type="signal peptide" evidence="19">
    <location>
        <begin position="1"/>
        <end position="33"/>
    </location>
</feature>
<evidence type="ECO:0000259" key="20">
    <source>
        <dbReference type="PROSITE" id="PS50011"/>
    </source>
</evidence>
<evidence type="ECO:0000256" key="8">
    <source>
        <dbReference type="ARBA" id="ARBA00022777"/>
    </source>
</evidence>
<evidence type="ECO:0000256" key="13">
    <source>
        <dbReference type="ARBA" id="ARBA00023180"/>
    </source>
</evidence>
<keyword evidence="8" id="KW-0418">Kinase</keyword>
<dbReference type="Gene3D" id="1.10.510.10">
    <property type="entry name" value="Transferase(Phosphotransferase) domain 1"/>
    <property type="match status" value="1"/>
</dbReference>
<dbReference type="CDD" id="cd23509">
    <property type="entry name" value="Gnk2-like"/>
    <property type="match status" value="2"/>
</dbReference>
<evidence type="ECO:0000256" key="3">
    <source>
        <dbReference type="ARBA" id="ARBA00022679"/>
    </source>
</evidence>
<dbReference type="Pfam" id="PF01657">
    <property type="entry name" value="Stress-antifung"/>
    <property type="match status" value="2"/>
</dbReference>
<feature type="domain" description="Gnk2-homologous" evidence="21">
    <location>
        <begin position="149"/>
        <end position="256"/>
    </location>
</feature>
<keyword evidence="3" id="KW-0808">Transferase</keyword>
<evidence type="ECO:0000256" key="19">
    <source>
        <dbReference type="SAM" id="SignalP"/>
    </source>
</evidence>
<dbReference type="InterPro" id="IPR000719">
    <property type="entry name" value="Prot_kinase_dom"/>
</dbReference>
<reference evidence="22 23" key="1">
    <citation type="submission" date="2023-01" db="EMBL/GenBank/DDBJ databases">
        <authorList>
            <person name="Kreplak J."/>
        </authorList>
    </citation>
    <scope>NUCLEOTIDE SEQUENCE [LARGE SCALE GENOMIC DNA]</scope>
</reference>
<feature type="compositionally biased region" description="Polar residues" evidence="17">
    <location>
        <begin position="666"/>
        <end position="681"/>
    </location>
</feature>
<dbReference type="FunFam" id="3.30.430.20:FF:000003">
    <property type="entry name" value="Cysteine-rich RLK (RECEPTOR-like protein kinase) 10"/>
    <property type="match status" value="1"/>
</dbReference>
<feature type="region of interest" description="Disordered" evidence="17">
    <location>
        <begin position="651"/>
        <end position="681"/>
    </location>
</feature>
<dbReference type="PANTHER" id="PTHR27002:SF1050">
    <property type="entry name" value="CYSTEINE-RICH RECEPTOR-LIKE PROTEIN KINASE 5"/>
    <property type="match status" value="1"/>
</dbReference>
<keyword evidence="9 16" id="KW-0067">ATP-binding</keyword>
<feature type="domain" description="Gnk2-homologous" evidence="21">
    <location>
        <begin position="38"/>
        <end position="143"/>
    </location>
</feature>
<dbReference type="SUPFAM" id="SSF56112">
    <property type="entry name" value="Protein kinase-like (PK-like)"/>
    <property type="match status" value="1"/>
</dbReference>
<evidence type="ECO:0000256" key="16">
    <source>
        <dbReference type="PROSITE-ProRule" id="PRU10141"/>
    </source>
</evidence>
<keyword evidence="12" id="KW-0675">Receptor</keyword>
<dbReference type="GO" id="GO:0006979">
    <property type="term" value="P:response to oxidative stress"/>
    <property type="evidence" value="ECO:0007669"/>
    <property type="project" value="UniProtKB-ARBA"/>
</dbReference>
<feature type="chain" id="PRO_5043628573" evidence="19">
    <location>
        <begin position="34"/>
        <end position="681"/>
    </location>
</feature>
<evidence type="ECO:0000259" key="21">
    <source>
        <dbReference type="PROSITE" id="PS51473"/>
    </source>
</evidence>
<keyword evidence="10 18" id="KW-1133">Transmembrane helix</keyword>
<feature type="transmembrane region" description="Helical" evidence="18">
    <location>
        <begin position="289"/>
        <end position="312"/>
    </location>
</feature>
<dbReference type="InterPro" id="IPR001245">
    <property type="entry name" value="Ser-Thr/Tyr_kinase_cat_dom"/>
</dbReference>
<dbReference type="InterPro" id="IPR011009">
    <property type="entry name" value="Kinase-like_dom_sf"/>
</dbReference>
<comment type="subcellular location">
    <subcellularLocation>
        <location evidence="1">Membrane</location>
        <topology evidence="1">Single-pass membrane protein</topology>
    </subcellularLocation>
</comment>
<dbReference type="EMBL" id="OX451738">
    <property type="protein sequence ID" value="CAI8604727.1"/>
    <property type="molecule type" value="Genomic_DNA"/>
</dbReference>
<dbReference type="AlphaFoldDB" id="A0AAV1A898"/>
<dbReference type="FunFam" id="3.30.430.20:FF:000012">
    <property type="entry name" value="Cysteine-rich receptor-like protein kinase 25"/>
    <property type="match status" value="1"/>
</dbReference>
<evidence type="ECO:0000256" key="4">
    <source>
        <dbReference type="ARBA" id="ARBA00022692"/>
    </source>
</evidence>
<feature type="domain" description="Protein kinase" evidence="20">
    <location>
        <begin position="352"/>
        <end position="630"/>
    </location>
</feature>
<accession>A0AAV1A898</accession>
<evidence type="ECO:0000313" key="23">
    <source>
        <dbReference type="Proteomes" id="UP001157006"/>
    </source>
</evidence>
<dbReference type="InterPro" id="IPR002902">
    <property type="entry name" value="GNK2"/>
</dbReference>
<dbReference type="Gene3D" id="3.30.200.20">
    <property type="entry name" value="Phosphorylase Kinase, domain 1"/>
    <property type="match status" value="1"/>
</dbReference>
<dbReference type="FunFam" id="3.30.200.20:FF:000142">
    <property type="entry name" value="Cysteine-rich receptor-like protein kinase 10"/>
    <property type="match status" value="1"/>
</dbReference>
<protein>
    <submittedName>
        <fullName evidence="22">Uncharacterized protein</fullName>
    </submittedName>
</protein>
<dbReference type="InterPro" id="IPR017441">
    <property type="entry name" value="Protein_kinase_ATP_BS"/>
</dbReference>
<evidence type="ECO:0000256" key="12">
    <source>
        <dbReference type="ARBA" id="ARBA00023170"/>
    </source>
</evidence>
<evidence type="ECO:0000256" key="1">
    <source>
        <dbReference type="ARBA" id="ARBA00004167"/>
    </source>
</evidence>
<evidence type="ECO:0000256" key="14">
    <source>
        <dbReference type="ARBA" id="ARBA00047558"/>
    </source>
</evidence>
<dbReference type="PROSITE" id="PS00107">
    <property type="entry name" value="PROTEIN_KINASE_ATP"/>
    <property type="match status" value="1"/>
</dbReference>
<dbReference type="InterPro" id="IPR008271">
    <property type="entry name" value="Ser/Thr_kinase_AS"/>
</dbReference>
<dbReference type="Proteomes" id="UP001157006">
    <property type="component" value="Chromosome 3"/>
</dbReference>
<keyword evidence="4 18" id="KW-0812">Transmembrane</keyword>
<dbReference type="GO" id="GO:0004674">
    <property type="term" value="F:protein serine/threonine kinase activity"/>
    <property type="evidence" value="ECO:0007669"/>
    <property type="project" value="UniProtKB-KW"/>
</dbReference>
<dbReference type="Pfam" id="PF07714">
    <property type="entry name" value="PK_Tyr_Ser-Thr"/>
    <property type="match status" value="1"/>
</dbReference>
<dbReference type="GO" id="GO:0005886">
    <property type="term" value="C:plasma membrane"/>
    <property type="evidence" value="ECO:0007669"/>
    <property type="project" value="TreeGrafter"/>
</dbReference>
<dbReference type="SMART" id="SM00220">
    <property type="entry name" value="S_TKc"/>
    <property type="match status" value="1"/>
</dbReference>
<evidence type="ECO:0000256" key="2">
    <source>
        <dbReference type="ARBA" id="ARBA00022527"/>
    </source>
</evidence>
<dbReference type="InterPro" id="IPR038408">
    <property type="entry name" value="GNK2_sf"/>
</dbReference>
<keyword evidence="23" id="KW-1185">Reference proteome</keyword>
<evidence type="ECO:0000256" key="10">
    <source>
        <dbReference type="ARBA" id="ARBA00022989"/>
    </source>
</evidence>
<organism evidence="22 23">
    <name type="scientific">Vicia faba</name>
    <name type="common">Broad bean</name>
    <name type="synonym">Faba vulgaris</name>
    <dbReference type="NCBI Taxonomy" id="3906"/>
    <lineage>
        <taxon>Eukaryota</taxon>
        <taxon>Viridiplantae</taxon>
        <taxon>Streptophyta</taxon>
        <taxon>Embryophyta</taxon>
        <taxon>Tracheophyta</taxon>
        <taxon>Spermatophyta</taxon>
        <taxon>Magnoliopsida</taxon>
        <taxon>eudicotyledons</taxon>
        <taxon>Gunneridae</taxon>
        <taxon>Pentapetalae</taxon>
        <taxon>rosids</taxon>
        <taxon>fabids</taxon>
        <taxon>Fabales</taxon>
        <taxon>Fabaceae</taxon>
        <taxon>Papilionoideae</taxon>
        <taxon>50 kb inversion clade</taxon>
        <taxon>NPAAA clade</taxon>
        <taxon>Hologalegina</taxon>
        <taxon>IRL clade</taxon>
        <taxon>Fabeae</taxon>
        <taxon>Vicia</taxon>
    </lineage>
</organism>
<dbReference type="GO" id="GO:0042742">
    <property type="term" value="P:defense response to bacterium"/>
    <property type="evidence" value="ECO:0007669"/>
    <property type="project" value="TreeGrafter"/>
</dbReference>
<evidence type="ECO:0000256" key="11">
    <source>
        <dbReference type="ARBA" id="ARBA00023136"/>
    </source>
</evidence>
<proteinExistence type="predicted"/>
<evidence type="ECO:0000256" key="17">
    <source>
        <dbReference type="SAM" id="MobiDB-lite"/>
    </source>
</evidence>
<keyword evidence="2" id="KW-0723">Serine/threonine-protein kinase</keyword>
<dbReference type="PROSITE" id="PS51473">
    <property type="entry name" value="GNK2"/>
    <property type="match status" value="2"/>
</dbReference>
<keyword evidence="5 19" id="KW-0732">Signal</keyword>
<evidence type="ECO:0000256" key="5">
    <source>
        <dbReference type="ARBA" id="ARBA00022729"/>
    </source>
</evidence>
<dbReference type="Gene3D" id="3.30.430.20">
    <property type="entry name" value="Gnk2 domain, C-X8-C-X2-C motif"/>
    <property type="match status" value="2"/>
</dbReference>
<evidence type="ECO:0000256" key="6">
    <source>
        <dbReference type="ARBA" id="ARBA00022737"/>
    </source>
</evidence>
<keyword evidence="7 16" id="KW-0547">Nucleotide-binding</keyword>
<evidence type="ECO:0000256" key="7">
    <source>
        <dbReference type="ARBA" id="ARBA00022741"/>
    </source>
</evidence>
<dbReference type="PANTHER" id="PTHR27002">
    <property type="entry name" value="RECEPTOR-LIKE SERINE/THREONINE-PROTEIN KINASE SD1-8"/>
    <property type="match status" value="1"/>
</dbReference>
<dbReference type="PROSITE" id="PS00108">
    <property type="entry name" value="PROTEIN_KINASE_ST"/>
    <property type="match status" value="1"/>
</dbReference>
<dbReference type="PROSITE" id="PS50011">
    <property type="entry name" value="PROTEIN_KINASE_DOM"/>
    <property type="match status" value="1"/>
</dbReference>
<evidence type="ECO:0000256" key="9">
    <source>
        <dbReference type="ARBA" id="ARBA00022840"/>
    </source>
</evidence>
<evidence type="ECO:0000256" key="18">
    <source>
        <dbReference type="SAM" id="Phobius"/>
    </source>
</evidence>
<dbReference type="CDD" id="cd14066">
    <property type="entry name" value="STKc_IRAK"/>
    <property type="match status" value="1"/>
</dbReference>
<dbReference type="GO" id="GO:0005524">
    <property type="term" value="F:ATP binding"/>
    <property type="evidence" value="ECO:0007669"/>
    <property type="project" value="UniProtKB-UniRule"/>
</dbReference>
<keyword evidence="13" id="KW-0325">Glycoprotein</keyword>
<feature type="binding site" evidence="16">
    <location>
        <position position="380"/>
    </location>
    <ligand>
        <name>ATP</name>
        <dbReference type="ChEBI" id="CHEBI:30616"/>
    </ligand>
</feature>
<evidence type="ECO:0000313" key="22">
    <source>
        <dbReference type="EMBL" id="CAI8604727.1"/>
    </source>
</evidence>
<comment type="catalytic activity">
    <reaction evidence="14">
        <text>L-seryl-[protein] + ATP = O-phospho-L-seryl-[protein] + ADP + H(+)</text>
        <dbReference type="Rhea" id="RHEA:17989"/>
        <dbReference type="Rhea" id="RHEA-COMP:9863"/>
        <dbReference type="Rhea" id="RHEA-COMP:11604"/>
        <dbReference type="ChEBI" id="CHEBI:15378"/>
        <dbReference type="ChEBI" id="CHEBI:29999"/>
        <dbReference type="ChEBI" id="CHEBI:30616"/>
        <dbReference type="ChEBI" id="CHEBI:83421"/>
        <dbReference type="ChEBI" id="CHEBI:456216"/>
    </reaction>
</comment>
<gene>
    <name evidence="22" type="ORF">VFH_III147600</name>
</gene>
<evidence type="ECO:0000256" key="15">
    <source>
        <dbReference type="ARBA" id="ARBA00047951"/>
    </source>
</evidence>
<sequence length="681" mass="76304">MIHRKQMQHFKSSATVYVFLFFALIIATTTTQAATDITFIQSYCPNTTTFSPNTTYQTNLNKLLSLLSSNSTNKNGFYYTTVGQNNPGNTVYGAFLCRGDLTTKECQDCVSAASNQILQKCPTGKESVIWLAECMIRYSNLSFFNVAAEVPMRALLNTASVTEQSRFMQLLLDTMNAATAEAVNGGDDKKFGTKKANFTIFQNLYTLAQCTPDLSKSGCEQCLTTAANELPSCCNGKRGGRVLLPSCNIRYELNPFYHELNVPAPEESRPNPPNPQGAVKAKKSRNSTVIIVAIVSPIVIVLLLTLIVLWIISEKKIRKFNPVPVPEESVEISRVEFLQFDFDTIVAATNNFSENNKLGEGGFGEVYKGMLFNGQEIAVKRLSRSSGQGIGEFKNEVVLVAKLQHRNLVRILGFCLDGEEKMLVYEFMPNKSLDYFLFDREKAHQMNWRRRYKIIEGIARGILYLHEDSRLRIIHRDLKASNILLDENMDPKIADFGMARIFGVDQTRGITNRVVGTFGYMSPEYAMHGEFSIKTDVYSFGVLVLEIITGKKITSFRESGYAEDLLSYVWKKWNDGTPTELLDTTLRDSYSTVEVTRCVHVGLSCVQEDPEQRPSMQTIVLLLSSNSVTLEQPRRPAGYISSKSDQSFLRNDFDSSKKSTTTSKSATVSVDESSITQVYPR</sequence>